<comment type="caution">
    <text evidence="1">The sequence shown here is derived from an EMBL/GenBank/DDBJ whole genome shotgun (WGS) entry which is preliminary data.</text>
</comment>
<name>A0ABP6CJD8_9ACTN</name>
<sequence>MFVRGRSVGEIVGGLPGAGNWRATGERVSGAPASSFSPGGRLYLGEGGGWCHLWDPEQVVPIDVDRLLDQGSLAALKGTRALSLLFSSVSSTYGLWLYDDGALIRNVVYQDGEVVQESGEPLPVETRVELPSWGPDEDFLWSVFQDVTGLGFDLDQRFEVYVDTARD</sequence>
<dbReference type="EMBL" id="BAAATD010000009">
    <property type="protein sequence ID" value="GAA2619096.1"/>
    <property type="molecule type" value="Genomic_DNA"/>
</dbReference>
<reference evidence="2" key="1">
    <citation type="journal article" date="2019" name="Int. J. Syst. Evol. Microbiol.">
        <title>The Global Catalogue of Microorganisms (GCM) 10K type strain sequencing project: providing services to taxonomists for standard genome sequencing and annotation.</title>
        <authorList>
            <consortium name="The Broad Institute Genomics Platform"/>
            <consortium name="The Broad Institute Genome Sequencing Center for Infectious Disease"/>
            <person name="Wu L."/>
            <person name="Ma J."/>
        </authorList>
    </citation>
    <scope>NUCLEOTIDE SEQUENCE [LARGE SCALE GENOMIC DNA]</scope>
    <source>
        <strain evidence="2">JCM 6833</strain>
    </source>
</reference>
<protein>
    <submittedName>
        <fullName evidence="1">Uncharacterized protein</fullName>
    </submittedName>
</protein>
<evidence type="ECO:0000313" key="2">
    <source>
        <dbReference type="Proteomes" id="UP001501509"/>
    </source>
</evidence>
<organism evidence="1 2">
    <name type="scientific">Actinomadura fulvescens</name>
    <dbReference type="NCBI Taxonomy" id="46160"/>
    <lineage>
        <taxon>Bacteria</taxon>
        <taxon>Bacillati</taxon>
        <taxon>Actinomycetota</taxon>
        <taxon>Actinomycetes</taxon>
        <taxon>Streptosporangiales</taxon>
        <taxon>Thermomonosporaceae</taxon>
        <taxon>Actinomadura</taxon>
    </lineage>
</organism>
<proteinExistence type="predicted"/>
<keyword evidence="2" id="KW-1185">Reference proteome</keyword>
<dbReference type="Proteomes" id="UP001501509">
    <property type="component" value="Unassembled WGS sequence"/>
</dbReference>
<accession>A0ABP6CJD8</accession>
<gene>
    <name evidence="1" type="ORF">GCM10010411_63450</name>
</gene>
<evidence type="ECO:0000313" key="1">
    <source>
        <dbReference type="EMBL" id="GAA2619096.1"/>
    </source>
</evidence>